<dbReference type="AlphaFoldDB" id="A0A541BAR5"/>
<feature type="domain" description="LytR/CpsA/Psr regulator C-terminal" evidence="3">
    <location>
        <begin position="97"/>
        <end position="184"/>
    </location>
</feature>
<dbReference type="RefSeq" id="WP_142099341.1">
    <property type="nucleotide sequence ID" value="NZ_VIGH01000004.1"/>
</dbReference>
<keyword evidence="5" id="KW-1185">Reference proteome</keyword>
<keyword evidence="2" id="KW-0812">Transmembrane</keyword>
<keyword evidence="2" id="KW-0472">Membrane</keyword>
<evidence type="ECO:0000313" key="4">
    <source>
        <dbReference type="EMBL" id="TQF69363.1"/>
    </source>
</evidence>
<evidence type="ECO:0000256" key="1">
    <source>
        <dbReference type="SAM" id="MobiDB-lite"/>
    </source>
</evidence>
<protein>
    <submittedName>
        <fullName evidence="4">LytR family transcriptional regulator</fullName>
    </submittedName>
</protein>
<feature type="transmembrane region" description="Helical" evidence="2">
    <location>
        <begin position="15"/>
        <end position="35"/>
    </location>
</feature>
<dbReference type="Proteomes" id="UP000316256">
    <property type="component" value="Unassembled WGS sequence"/>
</dbReference>
<accession>A0A541BAR5</accession>
<name>A0A541BAR5_9NOCA</name>
<proteinExistence type="predicted"/>
<evidence type="ECO:0000256" key="2">
    <source>
        <dbReference type="SAM" id="Phobius"/>
    </source>
</evidence>
<evidence type="ECO:0000259" key="3">
    <source>
        <dbReference type="Pfam" id="PF13399"/>
    </source>
</evidence>
<keyword evidence="2" id="KW-1133">Transmembrane helix</keyword>
<gene>
    <name evidence="4" type="ORF">FK531_11575</name>
</gene>
<dbReference type="InterPro" id="IPR027381">
    <property type="entry name" value="LytR/CpsA/Psr_C"/>
</dbReference>
<organism evidence="4 5">
    <name type="scientific">Rhodococcus spelaei</name>
    <dbReference type="NCBI Taxonomy" id="2546320"/>
    <lineage>
        <taxon>Bacteria</taxon>
        <taxon>Bacillati</taxon>
        <taxon>Actinomycetota</taxon>
        <taxon>Actinomycetes</taxon>
        <taxon>Mycobacteriales</taxon>
        <taxon>Nocardiaceae</taxon>
        <taxon>Rhodococcus</taxon>
    </lineage>
</organism>
<evidence type="ECO:0000313" key="5">
    <source>
        <dbReference type="Proteomes" id="UP000316256"/>
    </source>
</evidence>
<dbReference type="EMBL" id="VIGH01000004">
    <property type="protein sequence ID" value="TQF69363.1"/>
    <property type="molecule type" value="Genomic_DNA"/>
</dbReference>
<feature type="compositionally biased region" description="Low complexity" evidence="1">
    <location>
        <begin position="47"/>
        <end position="76"/>
    </location>
</feature>
<dbReference type="Gene3D" id="3.30.70.2390">
    <property type="match status" value="1"/>
</dbReference>
<reference evidence="4 5" key="1">
    <citation type="submission" date="2019-06" db="EMBL/GenBank/DDBJ databases">
        <title>Rhodococcus spaelei sp. nov., isolated from a cave.</title>
        <authorList>
            <person name="Lee S.D."/>
        </authorList>
    </citation>
    <scope>NUCLEOTIDE SEQUENCE [LARGE SCALE GENOMIC DNA]</scope>
    <source>
        <strain evidence="4 5">C9-5</strain>
    </source>
</reference>
<comment type="caution">
    <text evidence="4">The sequence shown here is derived from an EMBL/GenBank/DDBJ whole genome shotgun (WGS) entry which is preliminary data.</text>
</comment>
<dbReference type="Pfam" id="PF13399">
    <property type="entry name" value="LytR_C"/>
    <property type="match status" value="1"/>
</dbReference>
<sequence>MSTPQPAPSGPPLRALAMVLIALAIAFAGIGAMALSGSDSDSQSTEVVPSVAPVKASPNSPAASARPTVPTTAPVASPTTAASSAVASASTVDKSAVSVRVFNNSTVSGLAAQTASTLESDGWTVSETGNYSTGNVAKTTVFYSTSSAAEKQAAVEIASKLGVTAEPRFSGIQSSSPGVIVIVTSP</sequence>
<dbReference type="OrthoDB" id="4427486at2"/>
<feature type="region of interest" description="Disordered" evidence="1">
    <location>
        <begin position="38"/>
        <end position="76"/>
    </location>
</feature>